<name>A0A0S2SJ64_9GAMM</name>
<dbReference type="InterPro" id="IPR036497">
    <property type="entry name" value="GLTP_sf"/>
</dbReference>
<evidence type="ECO:0000313" key="1">
    <source>
        <dbReference type="EMBL" id="ALP41734.1"/>
    </source>
</evidence>
<dbReference type="Proteomes" id="UP000058114">
    <property type="component" value="Chromosome"/>
</dbReference>
<proteinExistence type="predicted"/>
<evidence type="ECO:0000313" key="2">
    <source>
        <dbReference type="Proteomes" id="UP000058114"/>
    </source>
</evidence>
<reference evidence="1 2" key="2">
    <citation type="journal article" date="2016" name="Genome Announc.">
        <title>Complete Genome Sequence of the Highly Virulent Aeromonas schubertii Strain WL1483, Isolated from Diseased Snakehead Fish (Channa argus) in China.</title>
        <authorList>
            <person name="Liu L."/>
            <person name="Li N."/>
            <person name="Zhang D."/>
            <person name="Fu X."/>
            <person name="Shi C."/>
            <person name="Lin Q."/>
            <person name="Hao G."/>
        </authorList>
    </citation>
    <scope>NUCLEOTIDE SEQUENCE [LARGE SCALE GENOMIC DNA]</scope>
    <source>
        <strain evidence="1 2">WL1483</strain>
    </source>
</reference>
<accession>A0A0S2SJ64</accession>
<dbReference type="SUPFAM" id="SSF110004">
    <property type="entry name" value="Glycolipid transfer protein, GLTP"/>
    <property type="match status" value="1"/>
</dbReference>
<organism evidence="1 2">
    <name type="scientific">Aeromonas schubertii</name>
    <dbReference type="NCBI Taxonomy" id="652"/>
    <lineage>
        <taxon>Bacteria</taxon>
        <taxon>Pseudomonadati</taxon>
        <taxon>Pseudomonadota</taxon>
        <taxon>Gammaproteobacteria</taxon>
        <taxon>Aeromonadales</taxon>
        <taxon>Aeromonadaceae</taxon>
        <taxon>Aeromonas</taxon>
    </lineage>
</organism>
<dbReference type="KEGG" id="asr:WL1483_2315"/>
<dbReference type="PATRIC" id="fig|652.5.peg.1236"/>
<reference evidence="2" key="1">
    <citation type="submission" date="2015-10" db="EMBL/GenBank/DDBJ databases">
        <title>Complete Genome Sequence of Aeromonas schubertii strain WL1483.</title>
        <authorList>
            <person name="Liu L."/>
        </authorList>
    </citation>
    <scope>NUCLEOTIDE SEQUENCE [LARGE SCALE GENOMIC DNA]</scope>
    <source>
        <strain evidence="2">WL1483</strain>
    </source>
</reference>
<protein>
    <submittedName>
        <fullName evidence="1">Uncharacterized protein</fullName>
    </submittedName>
</protein>
<sequence length="64" mass="7232">MVDAYPVSYKPFHNQLSKPAFSVSMKALVERAIALRISPLAQDVAQRAFGYWWGCSRFLILTLA</sequence>
<dbReference type="AlphaFoldDB" id="A0A0S2SJ64"/>
<gene>
    <name evidence="1" type="ORF">WL1483_2315</name>
</gene>
<dbReference type="EMBL" id="CP013067">
    <property type="protein sequence ID" value="ALP41734.1"/>
    <property type="molecule type" value="Genomic_DNA"/>
</dbReference>